<dbReference type="Pfam" id="PF14033">
    <property type="entry name" value="DUF4246"/>
    <property type="match status" value="1"/>
</dbReference>
<comment type="caution">
    <text evidence="4">The sequence shown here is derived from an EMBL/GenBank/DDBJ whole genome shotgun (WGS) entry which is preliminary data.</text>
</comment>
<proteinExistence type="predicted"/>
<accession>A0A8H4UAF0</accession>
<sequence length="704" mass="80906">MSSQGSLNIETPFSLELMTEADHSEEEVEELVAWIRNSEDPIPTLEDIQRKSEELFNRKIAGWAETCIERALFTRKLNGPPVTNISCDEIQKREDCLRLPGYGLPLSYRIQEAERHPILLGLTWHDWKAPTLTNREVCMLKLVEDLTNKPEWWLKVHNPEIVSKWKQEALQMPWAQYQPNGDFTNKMVDYCFDELEAKARICQETGLIPVMDYAVCVIKSDTLLTDKLMEELKAAVTPLEGVPDHCRDWHPGSDGKVLDLVHPSLWPLAYGLSRIVPNDYVPLHKCLDYCGAGVVVPEPERPALTEPGYHWSDSTWEEKRALSTRFQWLPCDVDLTGERPRIESYINNLHPVQHANLYPLIEQFIGKSLPAWDIVCRLFDEDEEELFQRLETVKSVDRICGTPEICGERSCYDGNRPRTAAEKDDSYDGGDSATRKESARLDEEWWEETHKVKLPDPTAEAANYTFLDTSHVKSKGFFDNASRIQVIVKLANIYLTPENPTYDGGSWHVEGQLNEHICATALYYYDSENITESRLAFRTHADRDELRWNLSVDQGDHSGIEAIFAIDAKGDKMQNIGSVLTREGRALFFPNVYQHRVTPFELADKTRPGHRKILALFLVDPLVQVISTGNVPPQQQDWWVDRVSESEPFSNIPTEIKDMISEKVDFPYSLEEAKKIRQELMSERKNANDDSSDRHEDSWNFCEH</sequence>
<evidence type="ECO:0000259" key="3">
    <source>
        <dbReference type="Pfam" id="PF21666"/>
    </source>
</evidence>
<dbReference type="EMBL" id="JABEXW010000060">
    <property type="protein sequence ID" value="KAF4972353.1"/>
    <property type="molecule type" value="Genomic_DNA"/>
</dbReference>
<evidence type="ECO:0000313" key="5">
    <source>
        <dbReference type="Proteomes" id="UP000622797"/>
    </source>
</evidence>
<gene>
    <name evidence="4" type="ORF">FSARC_1075</name>
</gene>
<reference evidence="4" key="1">
    <citation type="journal article" date="2020" name="BMC Genomics">
        <title>Correction to: Identification and distribution of gene clusters required for synthesis of sphingolipid metabolism inhibitors in diverse species of the filamentous fungus Fusarium.</title>
        <authorList>
            <person name="Kim H.S."/>
            <person name="Lohmar J.M."/>
            <person name="Busman M."/>
            <person name="Brown D.W."/>
            <person name="Naumann T.A."/>
            <person name="Divon H.H."/>
            <person name="Lysoe E."/>
            <person name="Uhlig S."/>
            <person name="Proctor R.H."/>
        </authorList>
    </citation>
    <scope>NUCLEOTIDE SEQUENCE</scope>
    <source>
        <strain evidence="4">NRRL 20472</strain>
    </source>
</reference>
<feature type="compositionally biased region" description="Basic and acidic residues" evidence="1">
    <location>
        <begin position="411"/>
        <end position="426"/>
    </location>
</feature>
<dbReference type="AlphaFoldDB" id="A0A8H4UAF0"/>
<organism evidence="4 5">
    <name type="scientific">Fusarium sarcochroum</name>
    <dbReference type="NCBI Taxonomy" id="1208366"/>
    <lineage>
        <taxon>Eukaryota</taxon>
        <taxon>Fungi</taxon>
        <taxon>Dikarya</taxon>
        <taxon>Ascomycota</taxon>
        <taxon>Pezizomycotina</taxon>
        <taxon>Sordariomycetes</taxon>
        <taxon>Hypocreomycetidae</taxon>
        <taxon>Hypocreales</taxon>
        <taxon>Nectriaceae</taxon>
        <taxon>Fusarium</taxon>
        <taxon>Fusarium lateritium species complex</taxon>
    </lineage>
</organism>
<evidence type="ECO:0000256" key="1">
    <source>
        <dbReference type="SAM" id="MobiDB-lite"/>
    </source>
</evidence>
<dbReference type="InterPro" id="IPR049207">
    <property type="entry name" value="DUF4246_N"/>
</dbReference>
<evidence type="ECO:0000259" key="2">
    <source>
        <dbReference type="Pfam" id="PF14033"/>
    </source>
</evidence>
<feature type="region of interest" description="Disordered" evidence="1">
    <location>
        <begin position="411"/>
        <end position="440"/>
    </location>
</feature>
<feature type="region of interest" description="Disordered" evidence="1">
    <location>
        <begin position="681"/>
        <end position="704"/>
    </location>
</feature>
<dbReference type="InterPro" id="IPR049192">
    <property type="entry name" value="DUF4246_C"/>
</dbReference>
<keyword evidence="5" id="KW-1185">Reference proteome</keyword>
<dbReference type="InterPro" id="IPR025340">
    <property type="entry name" value="DUF4246"/>
</dbReference>
<dbReference type="Proteomes" id="UP000622797">
    <property type="component" value="Unassembled WGS sequence"/>
</dbReference>
<dbReference type="OrthoDB" id="415532at2759"/>
<dbReference type="PANTHER" id="PTHR33119">
    <property type="entry name" value="IFI3P"/>
    <property type="match status" value="1"/>
</dbReference>
<feature type="domain" description="DUF4246" evidence="2">
    <location>
        <begin position="186"/>
        <end position="641"/>
    </location>
</feature>
<feature type="domain" description="DUF4246" evidence="3">
    <location>
        <begin position="99"/>
        <end position="168"/>
    </location>
</feature>
<reference evidence="4" key="2">
    <citation type="submission" date="2020-05" db="EMBL/GenBank/DDBJ databases">
        <authorList>
            <person name="Kim H.-S."/>
            <person name="Proctor R.H."/>
            <person name="Brown D.W."/>
        </authorList>
    </citation>
    <scope>NUCLEOTIDE SEQUENCE</scope>
    <source>
        <strain evidence="4">NRRL 20472</strain>
    </source>
</reference>
<evidence type="ECO:0000313" key="4">
    <source>
        <dbReference type="EMBL" id="KAF4972353.1"/>
    </source>
</evidence>
<protein>
    <submittedName>
        <fullName evidence="4">Uncharacterized protein</fullName>
    </submittedName>
</protein>
<name>A0A8H4UAF0_9HYPO</name>
<dbReference type="PANTHER" id="PTHR33119:SF1">
    <property type="entry name" value="FE2OG DIOXYGENASE DOMAIN-CONTAINING PROTEIN"/>
    <property type="match status" value="1"/>
</dbReference>
<dbReference type="Pfam" id="PF21666">
    <property type="entry name" value="DUF4246_N"/>
    <property type="match status" value="1"/>
</dbReference>